<keyword evidence="2 5" id="KW-0812">Transmembrane</keyword>
<dbReference type="EMBL" id="BMYU01000013">
    <property type="protein sequence ID" value="GGX54057.1"/>
    <property type="molecule type" value="Genomic_DNA"/>
</dbReference>
<dbReference type="InterPro" id="IPR002781">
    <property type="entry name" value="TM_pro_TauE-like"/>
</dbReference>
<sequence>MAILMAALTGLLIGSVMGLTGAGGGILAVPALVYGQGWSMQQAMPVALLAVTAGAVAGAAEGFSKGLVRYRAAMLMAAAAMIPTWTGVWLAGQLPQSTLMLLFAAILIGVALRLWRQLSQPACDEEQRALATINSATGRFVWNWKTGGLMAGIGSLAGLMTGLLGVGGGFIIVPMLRHFTNLTIHGAIATSLFFIAMVGTLGVGSALAHGASLPLAFSGGFVIATIAGMLAGRRLVHHLPARRVQQGFALMLSLVALSLCWRAFGS</sequence>
<protein>
    <recommendedName>
        <fullName evidence="5">Probable membrane transporter protein</fullName>
    </recommendedName>
</protein>
<dbReference type="InterPro" id="IPR051598">
    <property type="entry name" value="TSUP/Inactive_protease-like"/>
</dbReference>
<dbReference type="Proteomes" id="UP000653343">
    <property type="component" value="Unassembled WGS sequence"/>
</dbReference>
<proteinExistence type="inferred from homology"/>
<feature type="transmembrane region" description="Helical" evidence="5">
    <location>
        <begin position="215"/>
        <end position="232"/>
    </location>
</feature>
<evidence type="ECO:0000313" key="6">
    <source>
        <dbReference type="EMBL" id="GGX54057.1"/>
    </source>
</evidence>
<dbReference type="PANTHER" id="PTHR43701">
    <property type="entry name" value="MEMBRANE TRANSPORTER PROTEIN MJ0441-RELATED"/>
    <property type="match status" value="1"/>
</dbReference>
<feature type="transmembrane region" description="Helical" evidence="5">
    <location>
        <begin position="149"/>
        <end position="176"/>
    </location>
</feature>
<comment type="subcellular location">
    <subcellularLocation>
        <location evidence="5">Cell membrane</location>
        <topology evidence="5">Multi-pass membrane protein</topology>
    </subcellularLocation>
    <subcellularLocation>
        <location evidence="1">Membrane</location>
        <topology evidence="1">Multi-pass membrane protein</topology>
    </subcellularLocation>
</comment>
<feature type="transmembrane region" description="Helical" evidence="5">
    <location>
        <begin position="42"/>
        <end position="60"/>
    </location>
</feature>
<feature type="transmembrane region" description="Helical" evidence="5">
    <location>
        <begin position="244"/>
        <end position="264"/>
    </location>
</feature>
<dbReference type="Pfam" id="PF01925">
    <property type="entry name" value="TauE"/>
    <property type="match status" value="1"/>
</dbReference>
<keyword evidence="4 5" id="KW-0472">Membrane</keyword>
<feature type="transmembrane region" description="Helical" evidence="5">
    <location>
        <begin position="98"/>
        <end position="115"/>
    </location>
</feature>
<comment type="caution">
    <text evidence="6">The sequence shown here is derived from an EMBL/GenBank/DDBJ whole genome shotgun (WGS) entry which is preliminary data.</text>
</comment>
<evidence type="ECO:0000256" key="4">
    <source>
        <dbReference type="ARBA" id="ARBA00023136"/>
    </source>
</evidence>
<feature type="transmembrane region" description="Helical" evidence="5">
    <location>
        <begin position="182"/>
        <end position="203"/>
    </location>
</feature>
<feature type="transmembrane region" description="Helical" evidence="5">
    <location>
        <begin position="72"/>
        <end position="92"/>
    </location>
</feature>
<gene>
    <name evidence="6" type="ORF">GCM10010946_35910</name>
</gene>
<evidence type="ECO:0000313" key="7">
    <source>
        <dbReference type="Proteomes" id="UP000653343"/>
    </source>
</evidence>
<evidence type="ECO:0000256" key="5">
    <source>
        <dbReference type="RuleBase" id="RU363041"/>
    </source>
</evidence>
<dbReference type="PANTHER" id="PTHR43701:SF2">
    <property type="entry name" value="MEMBRANE TRANSPORTER PROTEIN YJNA-RELATED"/>
    <property type="match status" value="1"/>
</dbReference>
<comment type="similarity">
    <text evidence="5">Belongs to the 4-toluene sulfonate uptake permease (TSUP) (TC 2.A.102) family.</text>
</comment>
<evidence type="ECO:0000256" key="1">
    <source>
        <dbReference type="ARBA" id="ARBA00004141"/>
    </source>
</evidence>
<keyword evidence="7" id="KW-1185">Reference proteome</keyword>
<accession>A0ABQ2Y4J9</accession>
<reference evidence="7" key="1">
    <citation type="journal article" date="2019" name="Int. J. Syst. Evol. Microbiol.">
        <title>The Global Catalogue of Microorganisms (GCM) 10K type strain sequencing project: providing services to taxonomists for standard genome sequencing and annotation.</title>
        <authorList>
            <consortium name="The Broad Institute Genomics Platform"/>
            <consortium name="The Broad Institute Genome Sequencing Center for Infectious Disease"/>
            <person name="Wu L."/>
            <person name="Ma J."/>
        </authorList>
    </citation>
    <scope>NUCLEOTIDE SEQUENCE [LARGE SCALE GENOMIC DNA]</scope>
    <source>
        <strain evidence="7">KCTC 23917</strain>
    </source>
</reference>
<evidence type="ECO:0000256" key="3">
    <source>
        <dbReference type="ARBA" id="ARBA00022989"/>
    </source>
</evidence>
<name>A0ABQ2Y4J9_9BURK</name>
<evidence type="ECO:0000256" key="2">
    <source>
        <dbReference type="ARBA" id="ARBA00022692"/>
    </source>
</evidence>
<organism evidence="6 7">
    <name type="scientific">Undibacterium squillarum</name>
    <dbReference type="NCBI Taxonomy" id="1131567"/>
    <lineage>
        <taxon>Bacteria</taxon>
        <taxon>Pseudomonadati</taxon>
        <taxon>Pseudomonadota</taxon>
        <taxon>Betaproteobacteria</taxon>
        <taxon>Burkholderiales</taxon>
        <taxon>Oxalobacteraceae</taxon>
        <taxon>Undibacterium</taxon>
    </lineage>
</organism>
<keyword evidence="5" id="KW-1003">Cell membrane</keyword>
<keyword evidence="3 5" id="KW-1133">Transmembrane helix</keyword>